<accession>A0A2A9NP20</accession>
<dbReference type="Proteomes" id="UP000242287">
    <property type="component" value="Unassembled WGS sequence"/>
</dbReference>
<dbReference type="InterPro" id="IPR002575">
    <property type="entry name" value="Aminoglycoside_PTrfase"/>
</dbReference>
<evidence type="ECO:0000313" key="2">
    <source>
        <dbReference type="EMBL" id="PFH49470.1"/>
    </source>
</evidence>
<keyword evidence="3" id="KW-1185">Reference proteome</keyword>
<feature type="non-terminal residue" evidence="2">
    <location>
        <position position="158"/>
    </location>
</feature>
<dbReference type="InterPro" id="IPR011009">
    <property type="entry name" value="Kinase-like_dom_sf"/>
</dbReference>
<dbReference type="AlphaFoldDB" id="A0A2A9NP20"/>
<dbReference type="Pfam" id="PF01636">
    <property type="entry name" value="APH"/>
    <property type="match status" value="1"/>
</dbReference>
<name>A0A2A9NP20_9AGAR</name>
<protein>
    <recommendedName>
        <fullName evidence="1">Aminoglycoside phosphotransferase domain-containing protein</fullName>
    </recommendedName>
</protein>
<sequence>MSSNHLICNAAGNFINDPRINWVAEENPQTFDSCEEFAKGGFGCAWTGNLTGTTLKPIMLPLIERPNIPIVFSHGDIMPRNLIFKGGLNKWRNGPSRIHIIDWEFAGWMPLYWEALKATFMECEPDSEWTRLIREVFPECAMELDADWEWRSRSRVTL</sequence>
<evidence type="ECO:0000259" key="1">
    <source>
        <dbReference type="Pfam" id="PF01636"/>
    </source>
</evidence>
<dbReference type="EMBL" id="KZ302028">
    <property type="protein sequence ID" value="PFH49470.1"/>
    <property type="molecule type" value="Genomic_DNA"/>
</dbReference>
<feature type="domain" description="Aminoglycoside phosphotransferase" evidence="1">
    <location>
        <begin position="67"/>
        <end position="119"/>
    </location>
</feature>
<proteinExistence type="predicted"/>
<dbReference type="OrthoDB" id="5404599at2759"/>
<gene>
    <name evidence="2" type="ORF">AMATHDRAFT_63171</name>
</gene>
<evidence type="ECO:0000313" key="3">
    <source>
        <dbReference type="Proteomes" id="UP000242287"/>
    </source>
</evidence>
<reference evidence="2 3" key="1">
    <citation type="submission" date="2014-02" db="EMBL/GenBank/DDBJ databases">
        <title>Transposable element dynamics among asymbiotic and ectomycorrhizal Amanita fungi.</title>
        <authorList>
            <consortium name="DOE Joint Genome Institute"/>
            <person name="Hess J."/>
            <person name="Skrede I."/>
            <person name="Wolfe B."/>
            <person name="LaButti K."/>
            <person name="Ohm R.A."/>
            <person name="Grigoriev I.V."/>
            <person name="Pringle A."/>
        </authorList>
    </citation>
    <scope>NUCLEOTIDE SEQUENCE [LARGE SCALE GENOMIC DNA]</scope>
    <source>
        <strain evidence="2 3">SKay4041</strain>
    </source>
</reference>
<dbReference type="SUPFAM" id="SSF56112">
    <property type="entry name" value="Protein kinase-like (PK-like)"/>
    <property type="match status" value="1"/>
</dbReference>
<organism evidence="2 3">
    <name type="scientific">Amanita thiersii Skay4041</name>
    <dbReference type="NCBI Taxonomy" id="703135"/>
    <lineage>
        <taxon>Eukaryota</taxon>
        <taxon>Fungi</taxon>
        <taxon>Dikarya</taxon>
        <taxon>Basidiomycota</taxon>
        <taxon>Agaricomycotina</taxon>
        <taxon>Agaricomycetes</taxon>
        <taxon>Agaricomycetidae</taxon>
        <taxon>Agaricales</taxon>
        <taxon>Pluteineae</taxon>
        <taxon>Amanitaceae</taxon>
        <taxon>Amanita</taxon>
    </lineage>
</organism>
<dbReference type="Gene3D" id="3.90.1200.10">
    <property type="match status" value="1"/>
</dbReference>